<evidence type="ECO:0000313" key="2">
    <source>
        <dbReference type="EMBL" id="TDC13665.1"/>
    </source>
</evidence>
<dbReference type="AlphaFoldDB" id="A0A4R4NVX3"/>
<feature type="chain" id="PRO_5020594638" evidence="1">
    <location>
        <begin position="19"/>
        <end position="301"/>
    </location>
</feature>
<keyword evidence="1" id="KW-0732">Signal</keyword>
<accession>A0A4R4NVX3</accession>
<sequence length="301" mass="31220">MRQVAVIGALLCVLVGCAAPLVDGGSEPTPVGGTAAATPSGPQGPLAQAAYQGELTKAEKSLAVSLRALAGAQTAEGLGQAMGDVSKALNTASGRLAALTVEGRLAAVHQLLQDRIGVAAYRLSDPEQAELDARCGGGPYTSQKVQRQLRADLAPALVALTKLKLAFGRTLPDPGAAPKVVRPENGETVVRRGEAGIGRLSITNGTANDVVISVVTDGKPPREPHVMTYIRAGKSAAITRIGGAYHLYYKSGADWSSARRQFSTGCSFLKFDQAFGPDKSWKINLRPTVTGNASTSEVEAY</sequence>
<dbReference type="PROSITE" id="PS51257">
    <property type="entry name" value="PROKAR_LIPOPROTEIN"/>
    <property type="match status" value="1"/>
</dbReference>
<protein>
    <submittedName>
        <fullName evidence="2">Uncharacterized protein</fullName>
    </submittedName>
</protein>
<gene>
    <name evidence="2" type="ORF">E1261_44720</name>
</gene>
<evidence type="ECO:0000256" key="1">
    <source>
        <dbReference type="SAM" id="SignalP"/>
    </source>
</evidence>
<dbReference type="Proteomes" id="UP000295075">
    <property type="component" value="Unassembled WGS sequence"/>
</dbReference>
<dbReference type="OrthoDB" id="3680722at2"/>
<proteinExistence type="predicted"/>
<evidence type="ECO:0000313" key="3">
    <source>
        <dbReference type="Proteomes" id="UP000295075"/>
    </source>
</evidence>
<comment type="caution">
    <text evidence="2">The sequence shown here is derived from an EMBL/GenBank/DDBJ whole genome shotgun (WGS) entry which is preliminary data.</text>
</comment>
<reference evidence="2 3" key="1">
    <citation type="submission" date="2019-03" db="EMBL/GenBank/DDBJ databases">
        <title>Draft genome sequences of novel Actinobacteria.</title>
        <authorList>
            <person name="Sahin N."/>
            <person name="Ay H."/>
            <person name="Saygin H."/>
        </authorList>
    </citation>
    <scope>NUCLEOTIDE SEQUENCE [LARGE SCALE GENOMIC DNA]</scope>
    <source>
        <strain evidence="2 3">JCM 30547</strain>
    </source>
</reference>
<feature type="signal peptide" evidence="1">
    <location>
        <begin position="1"/>
        <end position="18"/>
    </location>
</feature>
<keyword evidence="3" id="KW-1185">Reference proteome</keyword>
<organism evidence="2 3">
    <name type="scientific">Kribbella albertanoniae</name>
    <dbReference type="NCBI Taxonomy" id="1266829"/>
    <lineage>
        <taxon>Bacteria</taxon>
        <taxon>Bacillati</taxon>
        <taxon>Actinomycetota</taxon>
        <taxon>Actinomycetes</taxon>
        <taxon>Propionibacteriales</taxon>
        <taxon>Kribbellaceae</taxon>
        <taxon>Kribbella</taxon>
    </lineage>
</organism>
<dbReference type="EMBL" id="SMKA01000516">
    <property type="protein sequence ID" value="TDC13665.1"/>
    <property type="molecule type" value="Genomic_DNA"/>
</dbReference>
<name>A0A4R4NVX3_9ACTN</name>